<dbReference type="Pfam" id="PF02259">
    <property type="entry name" value="FAT"/>
    <property type="match status" value="1"/>
</dbReference>
<dbReference type="InterPro" id="IPR000403">
    <property type="entry name" value="PI3/4_kinase_cat_dom"/>
</dbReference>
<proteinExistence type="predicted"/>
<feature type="region of interest" description="Disordered" evidence="7">
    <location>
        <begin position="2693"/>
        <end position="2712"/>
    </location>
</feature>
<dbReference type="Pfam" id="PF08163">
    <property type="entry name" value="DNAPKcs_CC3"/>
    <property type="match status" value="1"/>
</dbReference>
<evidence type="ECO:0000313" key="10">
    <source>
        <dbReference type="EMBL" id="CAK0786875.1"/>
    </source>
</evidence>
<keyword evidence="11" id="KW-1185">Reference proteome</keyword>
<dbReference type="InterPro" id="IPR046804">
    <property type="entry name" value="DNA-PKcs_N"/>
</dbReference>
<feature type="compositionally biased region" description="Low complexity" evidence="7">
    <location>
        <begin position="2703"/>
        <end position="2712"/>
    </location>
</feature>
<dbReference type="SMART" id="SM00146">
    <property type="entry name" value="PI3Kc"/>
    <property type="match status" value="1"/>
</dbReference>
<organism evidence="10 11">
    <name type="scientific">Coccomyxa viridis</name>
    <dbReference type="NCBI Taxonomy" id="1274662"/>
    <lineage>
        <taxon>Eukaryota</taxon>
        <taxon>Viridiplantae</taxon>
        <taxon>Chlorophyta</taxon>
        <taxon>core chlorophytes</taxon>
        <taxon>Trebouxiophyceae</taxon>
        <taxon>Trebouxiophyceae incertae sedis</taxon>
        <taxon>Coccomyxaceae</taxon>
        <taxon>Coccomyxa</taxon>
    </lineage>
</organism>
<dbReference type="Gene3D" id="1.10.1070.11">
    <property type="entry name" value="Phosphatidylinositol 3-/4-kinase, catalytic domain"/>
    <property type="match status" value="1"/>
</dbReference>
<dbReference type="CDD" id="cd05172">
    <property type="entry name" value="PIKKc_DNA-PK"/>
    <property type="match status" value="1"/>
</dbReference>
<keyword evidence="3" id="KW-0418">Kinase</keyword>
<comment type="subcellular location">
    <subcellularLocation>
        <location evidence="1">Nucleus</location>
        <location evidence="1">Nucleolus</location>
    </subcellularLocation>
</comment>
<dbReference type="PANTHER" id="PTHR11139:SF68">
    <property type="entry name" value="DNA-DEPENDENT PROTEIN KINASE CATALYTIC SUBUNIT"/>
    <property type="match status" value="1"/>
</dbReference>
<dbReference type="GO" id="GO:0004677">
    <property type="term" value="F:DNA-dependent protein kinase activity"/>
    <property type="evidence" value="ECO:0007669"/>
    <property type="project" value="InterPro"/>
</dbReference>
<dbReference type="InterPro" id="IPR003152">
    <property type="entry name" value="FATC_dom"/>
</dbReference>
<dbReference type="Pfam" id="PF00454">
    <property type="entry name" value="PI3_PI4_kinase"/>
    <property type="match status" value="1"/>
</dbReference>
<dbReference type="GO" id="GO:0005730">
    <property type="term" value="C:nucleolus"/>
    <property type="evidence" value="ECO:0007669"/>
    <property type="project" value="UniProtKB-SubCell"/>
</dbReference>
<evidence type="ECO:0000256" key="3">
    <source>
        <dbReference type="ARBA" id="ARBA00022527"/>
    </source>
</evidence>
<dbReference type="InterPro" id="IPR012582">
    <property type="entry name" value="DNAPKcs_CC3"/>
</dbReference>
<dbReference type="GO" id="GO:0000723">
    <property type="term" value="P:telomere maintenance"/>
    <property type="evidence" value="ECO:0007669"/>
    <property type="project" value="TreeGrafter"/>
</dbReference>
<comment type="caution">
    <text evidence="10">The sequence shown here is derived from an EMBL/GenBank/DDBJ whole genome shotgun (WGS) entry which is preliminary data.</text>
</comment>
<dbReference type="SMART" id="SM01343">
    <property type="entry name" value="FATC"/>
    <property type="match status" value="1"/>
</dbReference>
<keyword evidence="5" id="KW-0227">DNA damage</keyword>
<dbReference type="SUPFAM" id="SSF48371">
    <property type="entry name" value="ARM repeat"/>
    <property type="match status" value="3"/>
</dbReference>
<dbReference type="InterPro" id="IPR011009">
    <property type="entry name" value="Kinase-like_dom_sf"/>
</dbReference>
<evidence type="ECO:0000313" key="11">
    <source>
        <dbReference type="Proteomes" id="UP001314263"/>
    </source>
</evidence>
<feature type="region of interest" description="Disordered" evidence="7">
    <location>
        <begin position="792"/>
        <end position="815"/>
    </location>
</feature>
<dbReference type="Proteomes" id="UP001314263">
    <property type="component" value="Unassembled WGS sequence"/>
</dbReference>
<dbReference type="InterPro" id="IPR050517">
    <property type="entry name" value="DDR_Repair_Kinase"/>
</dbReference>
<keyword evidence="6" id="KW-0539">Nucleus</keyword>
<dbReference type="Pfam" id="PF20502">
    <property type="entry name" value="DNAPKcs_CC1-2"/>
    <property type="match status" value="2"/>
</dbReference>
<accession>A0AAV1ILE9</accession>
<dbReference type="InterPro" id="IPR003151">
    <property type="entry name" value="PIK-rel_kinase_FAT"/>
</dbReference>
<feature type="compositionally biased region" description="Low complexity" evidence="7">
    <location>
        <begin position="2036"/>
        <end position="2048"/>
    </location>
</feature>
<feature type="domain" description="PI3K/PI4K catalytic" evidence="8">
    <location>
        <begin position="3685"/>
        <end position="4012"/>
    </location>
</feature>
<keyword evidence="3" id="KW-0808">Transferase</keyword>
<dbReference type="EMBL" id="CAUYUE010000015">
    <property type="protein sequence ID" value="CAK0786875.1"/>
    <property type="molecule type" value="Genomic_DNA"/>
</dbReference>
<dbReference type="Pfam" id="PF19704">
    <property type="entry name" value="DNAPKcs_CC5"/>
    <property type="match status" value="2"/>
</dbReference>
<evidence type="ECO:0000256" key="6">
    <source>
        <dbReference type="ARBA" id="ARBA00023242"/>
    </source>
</evidence>
<dbReference type="PROSITE" id="PS51190">
    <property type="entry name" value="FATC"/>
    <property type="match status" value="1"/>
</dbReference>
<gene>
    <name evidence="10" type="ORF">CVIRNUC_010089</name>
</gene>
<feature type="region of interest" description="Disordered" evidence="7">
    <location>
        <begin position="2035"/>
        <end position="2059"/>
    </location>
</feature>
<dbReference type="Gene3D" id="3.30.1010.10">
    <property type="entry name" value="Phosphatidylinositol 3-kinase Catalytic Subunit, Chain A, domain 4"/>
    <property type="match status" value="1"/>
</dbReference>
<dbReference type="Pfam" id="PF20500">
    <property type="entry name" value="DNA-PKcs_N"/>
    <property type="match status" value="1"/>
</dbReference>
<protein>
    <recommendedName>
        <fullName evidence="2">DNA-dependent protein kinase catalytic subunit</fullName>
    </recommendedName>
</protein>
<dbReference type="InterPro" id="IPR045581">
    <property type="entry name" value="DNAPKcs_CC5"/>
</dbReference>
<reference evidence="10 11" key="1">
    <citation type="submission" date="2023-10" db="EMBL/GenBank/DDBJ databases">
        <authorList>
            <person name="Maclean D."/>
            <person name="Macfadyen A."/>
        </authorList>
    </citation>
    <scope>NUCLEOTIDE SEQUENCE [LARGE SCALE GENOMIC DNA]</scope>
</reference>
<name>A0AAV1ILE9_9CHLO</name>
<evidence type="ECO:0000259" key="8">
    <source>
        <dbReference type="PROSITE" id="PS50290"/>
    </source>
</evidence>
<dbReference type="InterPro" id="IPR046803">
    <property type="entry name" value="DNAPKcs_CC1-2"/>
</dbReference>
<dbReference type="InterPro" id="IPR016024">
    <property type="entry name" value="ARM-type_fold"/>
</dbReference>
<dbReference type="PROSITE" id="PS50290">
    <property type="entry name" value="PI3_4_KINASE_3"/>
    <property type="match status" value="1"/>
</dbReference>
<feature type="region of interest" description="Disordered" evidence="7">
    <location>
        <begin position="2881"/>
        <end position="2900"/>
    </location>
</feature>
<evidence type="ECO:0000256" key="4">
    <source>
        <dbReference type="ARBA" id="ARBA00022553"/>
    </source>
</evidence>
<dbReference type="GO" id="GO:0006303">
    <property type="term" value="P:double-strand break repair via nonhomologous end joining"/>
    <property type="evidence" value="ECO:0007669"/>
    <property type="project" value="InterPro"/>
</dbReference>
<keyword evidence="3" id="KW-0723">Serine/threonine-protein kinase</keyword>
<dbReference type="InterPro" id="IPR036940">
    <property type="entry name" value="PI3/4_kinase_cat_sf"/>
</dbReference>
<feature type="domain" description="FATC" evidence="9">
    <location>
        <begin position="4060"/>
        <end position="4092"/>
    </location>
</feature>
<dbReference type="PANTHER" id="PTHR11139">
    <property type="entry name" value="ATAXIA TELANGIECTASIA MUTATED ATM -RELATED"/>
    <property type="match status" value="1"/>
</dbReference>
<evidence type="ECO:0000256" key="5">
    <source>
        <dbReference type="ARBA" id="ARBA00022763"/>
    </source>
</evidence>
<dbReference type="InterPro" id="IPR037706">
    <property type="entry name" value="DNA-PK_dom"/>
</dbReference>
<dbReference type="SUPFAM" id="SSF56112">
    <property type="entry name" value="Protein kinase-like (PK-like)"/>
    <property type="match status" value="1"/>
</dbReference>
<dbReference type="Pfam" id="PF02260">
    <property type="entry name" value="FATC"/>
    <property type="match status" value="1"/>
</dbReference>
<keyword evidence="4" id="KW-0597">Phosphoprotein</keyword>
<dbReference type="SMART" id="SM01344">
    <property type="entry name" value="NUC194"/>
    <property type="match status" value="1"/>
</dbReference>
<evidence type="ECO:0000259" key="9">
    <source>
        <dbReference type="PROSITE" id="PS51190"/>
    </source>
</evidence>
<sequence>MSAQVALRAHLNELLDSAAKDRADEAPEAWANLEKLVRTKFGSEEDAGLACQILFAPEDALPSFVADTVRYKEQGTSRTGHAKTREAIYKWLDVFLRGLSPQKAAASAAGAVETVAVYGFRREADNYARAASLLPLQAGLELKLPPWPTDRGRAQQLAEQLQGVYLRDRKASETVRAGVLEALGLLVEVAPQGAFTGTFTPPWLLEECRSTLTRIAKSGKPQAMLAAGALAGLSGAFSACKEDTGKVVDTAWGFFASTVASADSLKRYQGLRSALRMMALQTARFRMQLIANWKSTLDTLTTLSVHSNRDIRAAATDALSACLREVGQAMSAPDATKEVQAQMLGHFTQQLMRPALSQRETAVAVEAVGALAASTSRFFGEQGLQKVSEYLVPLGQRGALAENDSASAGEASASEIALLKTLALVASELPSVPDATLQQCMSIAERLAGAYPTLWPKQRSTIDAAFVGMLGALSTKQGVLSTLLPRLVASLLAHTLRPADTPVTAGADRPGQGTEEAWKLYLPLWTSIIDSKGQSANKDAAACTWAQQTYDALMSAVLDALRNLDLDYQQDESLAAGANAAQTTDSKRATDGEAALDVDVGVGLQPHNVADMRAFLNLSAFLTEVLPLLGPSLFKGWGEAFCTELIAGSKRRPLLSGYYRLMEMSLQLCSQGNLLASDKEFSQIVAAWLLEVSVLVRRYKDELLSAVLDLLLSAPITIFPAQELLRPLQLALRLGLQHPPLAERTLIALERLESHSPEAVHTLAPKLMPLIEPYLAPVRSIAAAAAIPTIEGGDVSDDANTTEDGGGEAAAEAAKRVKEEAEAALRRAADVRMEGLAAVQPKMQAWLGRLGSWADILALGPVAVEQEPDISKRWDAKDMIGLKVSFPGMEHSNPVLWLDSLLPLAADLAERSTERPVRVAACEFLHASILWMVGTNARRPLSRDAQDFAAQPTQFHAIFQRILPVALRLACGPEPVARQLLEPLVMALVHWFTRAARREAAETMALLDAVMEGLTDSQNGALRDLCAAATKEFLVWSVKHIPASRDAAKAAGAENMNAASLLRRFFERMAHPEPYQRLGACLAMKHCAEALAKEPELAEAYMLQSLHQVMLALQAAESDPAGTGTRQLAAEAMQELVRQLYRRPMMTSSLMDPSPARMGIPSLDDFLLWLWPLTAAPQRSFRANAMWLQKHLAALQSSGRQAGREPSEDTPAAHWLKGMLGARQRLADQEAASFMHMAQIEPPSPTARPWMQELEGKLHWAVWAVEMGMLKPSDLPQAVDSQAMDAAAAILSLYGELGRERPRKEGVFVGILAGCERDMQRLSTTALTYLSKCSDPGDVLATPGARHLLLSALLEPDALGIPHLEDQSCRSVAMQAKTFLEVAVKRDSGALRAFKEALADRLDTMPMLMSDAKVDSTAATLLSAADGSCVAAVRGLTALAEAVLPPQLSLLPDKLSNSLPDRLLDIASGMCRKLSPRQQVVMEGALNLALRLGLPANTLLDQLLHKEGGASLYQAYRRAVTTWVLWNAGTVCKPLCQALSSPAQQAADVAQRVLSGTLEALQRGSAAGHSEPRTQSFLGALLSHWHLTEPLIVAAAPLDKRLIWLRLLRQLLGLNAAAVLRPAQQSSAFILNSYLSILNLRDVAPEQRGQATQVRIEALQLLAPFLALPADMAGRVHAAVERVVSDFFPTFSQELPRGSTQATEYTVQLLAILDAAVQAASTGTHVLAVLEALLPVIREMGMPNGHARQSSLEARLAMIAAAPWKECTGEGMKGSDEAMAGQATSLLRFAWGYVFEAPMGTLGFIEIRRAMLRYVLLPALRFAPLAFQVSALQERAPKLRGVLSRSPEAAPSLMGDEEAGLFAREAAYAVLQQMYTTVPPVTIKDCILAAVGGNKDVTVWAMKDVRELAASSDALEGCARSARCAAFATAAACIAATQDKEALFANPLKMPSKSADPTGPWARLLDVDRTLRLPVVLDNRGQARRAAGGIREVTERIRAQRVGMTQSTLGTLGSLGSLSATASLADKLTSSQYALEGAEGEAPAAPVENSTASQSPDDQGVLDTLENMPEASDVLLYEDDELDTNPCMLPLVRFIEKAASLSQPGTAAMPAWMSLLHGSIAADATPLYARLFLVKAVLHVEARHTARMAATAEPAEALQPEANPSIFGHFAAEWFPAMVDVLISNTQAPQEAGVHYMLLDACVTFLSWDSLFPVPPQQEVATQLMDYLVRAAYSEEHSVQRNNFSLIKAFASKWPTIPPQPKALLLHICAGGPQAASNTAKGSLPRHVAERRAFGLRLASVGLLYSQAKALLSLPSTSELAHRIINALAMHGGQRFASQAGETAGLLLRQLHRLGAAAQDSLGVSAEDADADMHRSLVTMFNSRLDMALCSLERLSAHHSRAVDSLQSHIIAALPSATGLFKSMALGALARRATHLPGLLSELRPHLKRLLVGQSEALQAAAMALLEALLPKEPDSEAGWVLDILLGAVDFTRCPSKTVRRYLFSILRDAWQLRPSLQARLRPPLMAMLGDADAEIQGHVLAFWHSALPRTLSGRLAALLCDNLDMATSLKDRLEGQWPHSASRLLLRLSANERAYDAPIFDTELAECKFTECPVDTWSKATLAVAPLFSATWEAAASQSASQDAFGGVHRPGATMTQGQTGLVRATQAGAASLSLNLTLPADSGTQALVPAGSPARAGPIPGSGSSTLATGSSLSTQTRIYRRVNRFRGTTTSLAALARRREELKRGEVAARENKVALFRKYRTGELPDIQRVSIAAFLGPLETIVANSSAAQQVITAMFKVVKTSQPSALPPVRKGLALCYEREPRAVAYVGALQRLAIEDRGGAVDAAEVASAAIESGSLQCGALQLEEAMLFGKQSGQSDAQPAAKRRRAAASVSSEPEVAADEATWAALARVYMQLGESHLAHVACSAHLARCPGTRQAMSAAAERRTLTAYTLYEGLMRAVSVGDPNEAMDIEGSEALTPRLLLGGQEPSAEEEGLWFQERSRCMEEMGDWAKVLEVIDSENAETAAAEGEGAAEVSDERLFLREDGWDGPNFLRPFVRACLFQPGERQRLDSLVSSASAEADQMGALQRAAPVELAIHAASSGSWDRCQAAVEAAWQSFKETWGDLHPLSTARRLEALAQLQPLAELQESVHFVRGLSRPSSAPAWQGIADLATGWRSRWPSMQQGSSAAALTVINTRDILLQSMAAELAKEAHVRHQEVTALRAQMAVLGAAALQRQGFLDAAQEILLQYRGSAGSSAAAVTAEAELSIALTQAEHSQSNISRQHLEQRLTAFQATPLAHTEKGGVQRRSVLEARAQRFLHPRDVKVVQKAIEVYEGASAMDTARASVEEAGKASMQLAHLCDNLLKEMEMHEHGAAKEAPVGRKLGADVSSILVSSMFQALRLGGSAGVEAQLMVPRALTVLESSKSAQQAWLGAWGSISLHVLLPWAAQMLSLLGSSEGAALLPALKELARWHKQRLYFPFTLSQQHYSQAGHERAAELRPLMQSPLLDTWAASLNDMTYPAQRWQAWVSQLDSLLSSGKMKEAAKLYATEVYLDMVGRHKGCAERGRSGATTYNAQAATKLDKVLQDAFGSEGSKMAQMDERTFKRKAQEVRAAAERLTEGLSGRRDLVKLSPWLAEFPPASGEELGEPLLMPWMPSMGTLAGSLPPDVHVVGFGKTVSVFSSKQKPKELTVYGSDFRTYKWIVKGGEDVRTDERMEVILDVCNGLLARHPGAASHRLKVRTYDVVPVSSSLGLVEFVPGTQPLKAAIAAFIDAQVEGQALEQHSLNIADLAKGTPAKQDLHGQYLGSFHASDETVASKFHAVEAKLRWDALREALLRQAGGPEEFLAMRASYAASLAAVSITGYITGAGDRHLENFLLHTASGTLIPIDFGYSFGTGAQVLPIPELMPFRLTRQMRGALQPHDACALLRTPCALGMAALRAGAGILEGILGVFLREPLLDWQREGRLLKDARVSDTEGASGAEDYHIAAKIQNARDKLQGKHPSEILLAELAPKHSSTKHWAALQAVVKGNPKVSRRAKIAAGEQEKSDMTPEEQVDCLLDQATDVGILGRTWAGWRPFV</sequence>
<evidence type="ECO:0000256" key="2">
    <source>
        <dbReference type="ARBA" id="ARBA00018077"/>
    </source>
</evidence>
<evidence type="ECO:0000256" key="7">
    <source>
        <dbReference type="SAM" id="MobiDB-lite"/>
    </source>
</evidence>
<evidence type="ECO:0000256" key="1">
    <source>
        <dbReference type="ARBA" id="ARBA00004604"/>
    </source>
</evidence>